<gene>
    <name evidence="1" type="ORF">K460DRAFT_11808</name>
</gene>
<protein>
    <submittedName>
        <fullName evidence="1">Uncharacterized protein</fullName>
    </submittedName>
</protein>
<keyword evidence="2" id="KW-1185">Reference proteome</keyword>
<proteinExistence type="predicted"/>
<dbReference type="Proteomes" id="UP000800039">
    <property type="component" value="Unassembled WGS sequence"/>
</dbReference>
<dbReference type="GeneID" id="63843855"/>
<evidence type="ECO:0000313" key="1">
    <source>
        <dbReference type="EMBL" id="KAF1850203.1"/>
    </source>
</evidence>
<sequence length="70" mass="8344">MGRSRCPELRRAVRPEGNRIYVRIVYHTRSMARRYRWISQIPGKLPLMDLAHIILHLSMQVRVKSPLHIL</sequence>
<accession>A0A9P4GPD0</accession>
<organism evidence="1 2">
    <name type="scientific">Cucurbitaria berberidis CBS 394.84</name>
    <dbReference type="NCBI Taxonomy" id="1168544"/>
    <lineage>
        <taxon>Eukaryota</taxon>
        <taxon>Fungi</taxon>
        <taxon>Dikarya</taxon>
        <taxon>Ascomycota</taxon>
        <taxon>Pezizomycotina</taxon>
        <taxon>Dothideomycetes</taxon>
        <taxon>Pleosporomycetidae</taxon>
        <taxon>Pleosporales</taxon>
        <taxon>Pleosporineae</taxon>
        <taxon>Cucurbitariaceae</taxon>
        <taxon>Cucurbitaria</taxon>
    </lineage>
</organism>
<name>A0A9P4GPD0_9PLEO</name>
<dbReference type="AlphaFoldDB" id="A0A9P4GPD0"/>
<evidence type="ECO:0000313" key="2">
    <source>
        <dbReference type="Proteomes" id="UP000800039"/>
    </source>
</evidence>
<dbReference type="EMBL" id="ML976614">
    <property type="protein sequence ID" value="KAF1850203.1"/>
    <property type="molecule type" value="Genomic_DNA"/>
</dbReference>
<dbReference type="RefSeq" id="XP_040792766.1">
    <property type="nucleotide sequence ID" value="XM_040926604.1"/>
</dbReference>
<comment type="caution">
    <text evidence="1">The sequence shown here is derived from an EMBL/GenBank/DDBJ whole genome shotgun (WGS) entry which is preliminary data.</text>
</comment>
<reference evidence="1" key="1">
    <citation type="submission" date="2020-01" db="EMBL/GenBank/DDBJ databases">
        <authorList>
            <consortium name="DOE Joint Genome Institute"/>
            <person name="Haridas S."/>
            <person name="Albert R."/>
            <person name="Binder M."/>
            <person name="Bloem J."/>
            <person name="Labutti K."/>
            <person name="Salamov A."/>
            <person name="Andreopoulos B."/>
            <person name="Baker S.E."/>
            <person name="Barry K."/>
            <person name="Bills G."/>
            <person name="Bluhm B.H."/>
            <person name="Cannon C."/>
            <person name="Castanera R."/>
            <person name="Culley D.E."/>
            <person name="Daum C."/>
            <person name="Ezra D."/>
            <person name="Gonzalez J.B."/>
            <person name="Henrissat B."/>
            <person name="Kuo A."/>
            <person name="Liang C."/>
            <person name="Lipzen A."/>
            <person name="Lutzoni F."/>
            <person name="Magnuson J."/>
            <person name="Mondo S."/>
            <person name="Nolan M."/>
            <person name="Ohm R."/>
            <person name="Pangilinan J."/>
            <person name="Park H.-J."/>
            <person name="Ramirez L."/>
            <person name="Alfaro M."/>
            <person name="Sun H."/>
            <person name="Tritt A."/>
            <person name="Yoshinaga Y."/>
            <person name="Zwiers L.-H."/>
            <person name="Turgeon B.G."/>
            <person name="Goodwin S.B."/>
            <person name="Spatafora J.W."/>
            <person name="Crous P.W."/>
            <person name="Grigoriev I.V."/>
        </authorList>
    </citation>
    <scope>NUCLEOTIDE SEQUENCE</scope>
    <source>
        <strain evidence="1">CBS 394.84</strain>
    </source>
</reference>